<dbReference type="AlphaFoldDB" id="A0A643CMK0"/>
<protein>
    <submittedName>
        <fullName evidence="10">MHS family MFS transporter</fullName>
    </submittedName>
</protein>
<organism evidence="10">
    <name type="scientific">Anaplasma marginale</name>
    <dbReference type="NCBI Taxonomy" id="770"/>
    <lineage>
        <taxon>Bacteria</taxon>
        <taxon>Pseudomonadati</taxon>
        <taxon>Pseudomonadota</taxon>
        <taxon>Alphaproteobacteria</taxon>
        <taxon>Rickettsiales</taxon>
        <taxon>Anaplasmataceae</taxon>
        <taxon>Anaplasma</taxon>
    </lineage>
</organism>
<evidence type="ECO:0000256" key="1">
    <source>
        <dbReference type="ARBA" id="ARBA00004651"/>
    </source>
</evidence>
<name>A0A643CMK0_ANAMA</name>
<evidence type="ECO:0000259" key="9">
    <source>
        <dbReference type="PROSITE" id="PS50850"/>
    </source>
</evidence>
<dbReference type="Pfam" id="PF00083">
    <property type="entry name" value="Sugar_tr"/>
    <property type="match status" value="1"/>
</dbReference>
<feature type="transmembrane region" description="Helical" evidence="8">
    <location>
        <begin position="119"/>
        <end position="146"/>
    </location>
</feature>
<reference evidence="10" key="1">
    <citation type="submission" date="2019-08" db="EMBL/GenBank/DDBJ databases">
        <authorList>
            <person name="Amaro Estrada I."/>
            <person name="Quiroz Castaneda R.E."/>
            <person name="Martinez Ocampo F."/>
            <person name="Rodriguez Camarillo S.D."/>
        </authorList>
    </citation>
    <scope>NUCLEOTIDE SEQUENCE</scope>
    <source>
        <strain evidence="10">MEX-30-184-02</strain>
    </source>
</reference>
<feature type="transmembrane region" description="Helical" evidence="8">
    <location>
        <begin position="277"/>
        <end position="295"/>
    </location>
</feature>
<comment type="caution">
    <text evidence="10">The sequence shown here is derived from an EMBL/GenBank/DDBJ whole genome shotgun (WGS) entry which is preliminary data.</text>
</comment>
<evidence type="ECO:0000256" key="4">
    <source>
        <dbReference type="ARBA" id="ARBA00022692"/>
    </source>
</evidence>
<dbReference type="InterPro" id="IPR036259">
    <property type="entry name" value="MFS_trans_sf"/>
</dbReference>
<sequence>MYKLWKKITGLNKVVFAVLLCMSIESYDFIVYGMLSSIMAKVFFLQSAFLSDQGDRATYLSSLMGFLVFASAFVARPLGATMFGYLGDRKGRGLALNISAGMLAGSVFLISVLPTPKTWSLAPIALVVLRIIQGLAYGAEVGGVVLMAESVEKHQVKMTWVIGTVFGNVGLFLGAFVLRLCETALTEAQMHEWGWRIPFLVAGVISCALPYLRSRIKESPDYMEYKATGRKENILKSLLQNAGGVLLVFAMAALSSGFFYLSMVYMDLGHKSGTWEYAVLLSLLTLAPCCSLFVSDAGKNRSYFLVLLALIIVAMYPVVHFIYEGHMVARIVFVLIFSTYWGWWGPLVVLIFPVGARQTCFSMPLSMGCTLGGFSPAICLWLSHATGLDGVPAFYLISFAVIVFAMVALFLRVEGGSYKFAFSRRKEGGGGRKWPRLRYLRFFRCGPCF</sequence>
<dbReference type="RefSeq" id="WP_150150329.1">
    <property type="nucleotide sequence ID" value="NZ_VTCY01000001.1"/>
</dbReference>
<evidence type="ECO:0000256" key="5">
    <source>
        <dbReference type="ARBA" id="ARBA00022847"/>
    </source>
</evidence>
<evidence type="ECO:0000256" key="2">
    <source>
        <dbReference type="ARBA" id="ARBA00022448"/>
    </source>
</evidence>
<keyword evidence="6 8" id="KW-1133">Transmembrane helix</keyword>
<dbReference type="PANTHER" id="PTHR43528">
    <property type="entry name" value="ALPHA-KETOGLUTARATE PERMEASE"/>
    <property type="match status" value="1"/>
</dbReference>
<evidence type="ECO:0000313" key="10">
    <source>
        <dbReference type="EMBL" id="KAB0452865.1"/>
    </source>
</evidence>
<dbReference type="InterPro" id="IPR051084">
    <property type="entry name" value="H+-coupled_symporters"/>
</dbReference>
<dbReference type="GO" id="GO:0005886">
    <property type="term" value="C:plasma membrane"/>
    <property type="evidence" value="ECO:0007669"/>
    <property type="project" value="UniProtKB-SubCell"/>
</dbReference>
<feature type="transmembrane region" description="Helical" evidence="8">
    <location>
        <begin position="193"/>
        <end position="212"/>
    </location>
</feature>
<dbReference type="PANTHER" id="PTHR43528:SF1">
    <property type="entry name" value="ALPHA-KETOGLUTARATE PERMEASE"/>
    <property type="match status" value="1"/>
</dbReference>
<feature type="transmembrane region" description="Helical" evidence="8">
    <location>
        <begin position="390"/>
        <end position="411"/>
    </location>
</feature>
<keyword evidence="7 8" id="KW-0472">Membrane</keyword>
<dbReference type="InterPro" id="IPR020846">
    <property type="entry name" value="MFS_dom"/>
</dbReference>
<evidence type="ECO:0000256" key="7">
    <source>
        <dbReference type="ARBA" id="ARBA00023136"/>
    </source>
</evidence>
<keyword evidence="3" id="KW-1003">Cell membrane</keyword>
<dbReference type="EMBL" id="VTCY01000001">
    <property type="protein sequence ID" value="KAB0452865.1"/>
    <property type="molecule type" value="Genomic_DNA"/>
</dbReference>
<feature type="transmembrane region" description="Helical" evidence="8">
    <location>
        <begin position="94"/>
        <end position="113"/>
    </location>
</feature>
<evidence type="ECO:0000256" key="3">
    <source>
        <dbReference type="ARBA" id="ARBA00022475"/>
    </source>
</evidence>
<keyword evidence="4 8" id="KW-0812">Transmembrane</keyword>
<keyword evidence="2" id="KW-0813">Transport</keyword>
<dbReference type="SUPFAM" id="SSF103473">
    <property type="entry name" value="MFS general substrate transporter"/>
    <property type="match status" value="1"/>
</dbReference>
<feature type="transmembrane region" description="Helical" evidence="8">
    <location>
        <begin position="302"/>
        <end position="323"/>
    </location>
</feature>
<dbReference type="Gene3D" id="1.20.1250.20">
    <property type="entry name" value="MFS general substrate transporter like domains"/>
    <property type="match status" value="1"/>
</dbReference>
<feature type="transmembrane region" description="Helical" evidence="8">
    <location>
        <begin position="245"/>
        <end position="265"/>
    </location>
</feature>
<dbReference type="GO" id="GO:0015293">
    <property type="term" value="F:symporter activity"/>
    <property type="evidence" value="ECO:0007669"/>
    <property type="project" value="UniProtKB-KW"/>
</dbReference>
<feature type="transmembrane region" description="Helical" evidence="8">
    <location>
        <begin position="329"/>
        <end position="352"/>
    </location>
</feature>
<gene>
    <name evidence="10" type="ORF">FY207_00600</name>
</gene>
<dbReference type="PROSITE" id="PS50850">
    <property type="entry name" value="MFS"/>
    <property type="match status" value="1"/>
</dbReference>
<feature type="domain" description="Major facilitator superfamily (MFS) profile" evidence="9">
    <location>
        <begin position="14"/>
        <end position="416"/>
    </location>
</feature>
<proteinExistence type="predicted"/>
<dbReference type="InterPro" id="IPR005828">
    <property type="entry name" value="MFS_sugar_transport-like"/>
</dbReference>
<keyword evidence="5" id="KW-0769">Symport</keyword>
<feature type="transmembrane region" description="Helical" evidence="8">
    <location>
        <begin position="158"/>
        <end position="178"/>
    </location>
</feature>
<feature type="transmembrane region" description="Helical" evidence="8">
    <location>
        <begin position="364"/>
        <end position="384"/>
    </location>
</feature>
<comment type="subcellular location">
    <subcellularLocation>
        <location evidence="1">Cell membrane</location>
        <topology evidence="1">Multi-pass membrane protein</topology>
    </subcellularLocation>
</comment>
<evidence type="ECO:0000256" key="8">
    <source>
        <dbReference type="SAM" id="Phobius"/>
    </source>
</evidence>
<evidence type="ECO:0000256" key="6">
    <source>
        <dbReference type="ARBA" id="ARBA00022989"/>
    </source>
</evidence>
<feature type="transmembrane region" description="Helical" evidence="8">
    <location>
        <begin position="63"/>
        <end position="87"/>
    </location>
</feature>
<accession>A0A643CMK0</accession>